<dbReference type="EMBL" id="JBHSIU010000010">
    <property type="protein sequence ID" value="MFC4997479.1"/>
    <property type="molecule type" value="Genomic_DNA"/>
</dbReference>
<name>A0ABV9VNZ1_9ACTN</name>
<gene>
    <name evidence="1" type="ORF">ACFPIJ_06545</name>
</gene>
<sequence>MDDAVTLSVPELVEATYVVATARPPADVQAAARESAQRLPEPLRVGALRMLAGPLLSVTMSTVGESPPLPVSFLGVFGASATQLRDLDAATHVIVCQAVFRPGWPPAHEWHARGVAAGVAELTGGTLIDMFTPQLLDPAAAVRSLPDPDGRIVLVRWVLVPQSAGDRGLWMTTKGLGRFGLPELQVLDVPPVLAGSWTRVMSGAAAALVRVWTRALQGEPSFVALPSRLVVGTADMDRAYGHEPGPERQAEVRLRLDPPDRFDGQAFLTVVPPDTYRLSAGEFLTSVSAALFGGPGSAVRRAPRDARMDAAIAAARAALPQARARFLDRAITAPGQLIVKHGLAGHATQREYVWSTVTDWPDPARIHGVSMSDAETDPTVRAGRPTSVDAATVVDWGIWVDGRGIIEGGWTNQLLS</sequence>
<dbReference type="Proteomes" id="UP001595912">
    <property type="component" value="Unassembled WGS sequence"/>
</dbReference>
<reference evidence="2" key="1">
    <citation type="journal article" date="2019" name="Int. J. Syst. Evol. Microbiol.">
        <title>The Global Catalogue of Microorganisms (GCM) 10K type strain sequencing project: providing services to taxonomists for standard genome sequencing and annotation.</title>
        <authorList>
            <consortium name="The Broad Institute Genomics Platform"/>
            <consortium name="The Broad Institute Genome Sequencing Center for Infectious Disease"/>
            <person name="Wu L."/>
            <person name="Ma J."/>
        </authorList>
    </citation>
    <scope>NUCLEOTIDE SEQUENCE [LARGE SCALE GENOMIC DNA]</scope>
    <source>
        <strain evidence="2">CGMCC 4.7152</strain>
    </source>
</reference>
<accession>A0ABV9VNZ1</accession>
<evidence type="ECO:0000313" key="1">
    <source>
        <dbReference type="EMBL" id="MFC4997479.1"/>
    </source>
</evidence>
<proteinExistence type="predicted"/>
<protein>
    <submittedName>
        <fullName evidence="1">DUF2314 domain-containing protein</fullName>
    </submittedName>
</protein>
<comment type="caution">
    <text evidence="1">The sequence shown here is derived from an EMBL/GenBank/DDBJ whole genome shotgun (WGS) entry which is preliminary data.</text>
</comment>
<keyword evidence="2" id="KW-1185">Reference proteome</keyword>
<organism evidence="1 2">
    <name type="scientific">Dactylosporangium cerinum</name>
    <dbReference type="NCBI Taxonomy" id="1434730"/>
    <lineage>
        <taxon>Bacteria</taxon>
        <taxon>Bacillati</taxon>
        <taxon>Actinomycetota</taxon>
        <taxon>Actinomycetes</taxon>
        <taxon>Micromonosporales</taxon>
        <taxon>Micromonosporaceae</taxon>
        <taxon>Dactylosporangium</taxon>
    </lineage>
</organism>
<evidence type="ECO:0000313" key="2">
    <source>
        <dbReference type="Proteomes" id="UP001595912"/>
    </source>
</evidence>
<dbReference type="RefSeq" id="WP_380113709.1">
    <property type="nucleotide sequence ID" value="NZ_JBHSIU010000010.1"/>
</dbReference>